<feature type="compositionally biased region" description="Basic and acidic residues" evidence="1">
    <location>
        <begin position="13"/>
        <end position="24"/>
    </location>
</feature>
<organism evidence="2 3">
    <name type="scientific">Papilio xuthus</name>
    <name type="common">Asian swallowtail butterfly</name>
    <dbReference type="NCBI Taxonomy" id="66420"/>
    <lineage>
        <taxon>Eukaryota</taxon>
        <taxon>Metazoa</taxon>
        <taxon>Ecdysozoa</taxon>
        <taxon>Arthropoda</taxon>
        <taxon>Hexapoda</taxon>
        <taxon>Insecta</taxon>
        <taxon>Pterygota</taxon>
        <taxon>Neoptera</taxon>
        <taxon>Endopterygota</taxon>
        <taxon>Lepidoptera</taxon>
        <taxon>Glossata</taxon>
        <taxon>Ditrysia</taxon>
        <taxon>Papilionoidea</taxon>
        <taxon>Papilionidae</taxon>
        <taxon>Papilioninae</taxon>
        <taxon>Papilio</taxon>
    </lineage>
</organism>
<keyword evidence="3" id="KW-1185">Reference proteome</keyword>
<reference evidence="2 3" key="1">
    <citation type="journal article" date="2015" name="Nat. Commun.">
        <title>Outbred genome sequencing and CRISPR/Cas9 gene editing in butterflies.</title>
        <authorList>
            <person name="Li X."/>
            <person name="Fan D."/>
            <person name="Zhang W."/>
            <person name="Liu G."/>
            <person name="Zhang L."/>
            <person name="Zhao L."/>
            <person name="Fang X."/>
            <person name="Chen L."/>
            <person name="Dong Y."/>
            <person name="Chen Y."/>
            <person name="Ding Y."/>
            <person name="Zhao R."/>
            <person name="Feng M."/>
            <person name="Zhu Y."/>
            <person name="Feng Y."/>
            <person name="Jiang X."/>
            <person name="Zhu D."/>
            <person name="Xiang H."/>
            <person name="Feng X."/>
            <person name="Li S."/>
            <person name="Wang J."/>
            <person name="Zhang G."/>
            <person name="Kronforst M.R."/>
            <person name="Wang W."/>
        </authorList>
    </citation>
    <scope>NUCLEOTIDE SEQUENCE [LARGE SCALE GENOMIC DNA]</scope>
    <source>
        <strain evidence="2">Ya'a_city_454_Px</strain>
        <tissue evidence="2">Whole body</tissue>
    </source>
</reference>
<dbReference type="AlphaFoldDB" id="A0A194PNJ0"/>
<name>A0A194PNJ0_PAPXU</name>
<protein>
    <submittedName>
        <fullName evidence="2">Uncharacterized protein</fullName>
    </submittedName>
</protein>
<sequence>MYPTESKHHRRRVNYDHRISHRDSTASPTKSRNDCRLPPHRRLLSILNRTTLGKFTTKRPLSDSIANFKNV</sequence>
<evidence type="ECO:0000256" key="1">
    <source>
        <dbReference type="SAM" id="MobiDB-lite"/>
    </source>
</evidence>
<evidence type="ECO:0000313" key="3">
    <source>
        <dbReference type="Proteomes" id="UP000053268"/>
    </source>
</evidence>
<dbReference type="EMBL" id="KQ459598">
    <property type="protein sequence ID" value="KPI94553.1"/>
    <property type="molecule type" value="Genomic_DNA"/>
</dbReference>
<feature type="region of interest" description="Disordered" evidence="1">
    <location>
        <begin position="1"/>
        <end position="37"/>
    </location>
</feature>
<gene>
    <name evidence="2" type="ORF">RR46_05805</name>
</gene>
<proteinExistence type="predicted"/>
<evidence type="ECO:0000313" key="2">
    <source>
        <dbReference type="EMBL" id="KPI94553.1"/>
    </source>
</evidence>
<dbReference type="Proteomes" id="UP000053268">
    <property type="component" value="Unassembled WGS sequence"/>
</dbReference>
<accession>A0A194PNJ0</accession>